<proteinExistence type="predicted"/>
<protein>
    <recommendedName>
        <fullName evidence="2">HECT-type E3 ubiquitin transferase</fullName>
        <ecNumber evidence="2">2.3.2.26</ecNumber>
    </recommendedName>
</protein>
<evidence type="ECO:0000256" key="1">
    <source>
        <dbReference type="ARBA" id="ARBA00000885"/>
    </source>
</evidence>
<organism evidence="4 5">
    <name type="scientific">Vitis vinifera</name>
    <name type="common">Grape</name>
    <dbReference type="NCBI Taxonomy" id="29760"/>
    <lineage>
        <taxon>Eukaryota</taxon>
        <taxon>Viridiplantae</taxon>
        <taxon>Streptophyta</taxon>
        <taxon>Embryophyta</taxon>
        <taxon>Tracheophyta</taxon>
        <taxon>Spermatophyta</taxon>
        <taxon>Magnoliopsida</taxon>
        <taxon>eudicotyledons</taxon>
        <taxon>Gunneridae</taxon>
        <taxon>Pentapetalae</taxon>
        <taxon>rosids</taxon>
        <taxon>Vitales</taxon>
        <taxon>Vitaceae</taxon>
        <taxon>Viteae</taxon>
        <taxon>Vitis</taxon>
    </lineage>
</organism>
<dbReference type="SUPFAM" id="SSF48371">
    <property type="entry name" value="ARM repeat"/>
    <property type="match status" value="1"/>
</dbReference>
<dbReference type="EC" id="2.3.2.26" evidence="2"/>
<dbReference type="EMBL" id="CP126665">
    <property type="protein sequence ID" value="WKA10639.1"/>
    <property type="molecule type" value="Genomic_DNA"/>
</dbReference>
<sequence>MKDIMAVLSYLDFFSTGVQRVALSTAADMCKKLPLDAAEFVMEAVPLLTNLLQYHDAKVLEQASVCLTRIAEAFASSLDKLDELCNHGLVDQAASLIFTSNSGVGRHPLARRRTRG</sequence>
<dbReference type="Proteomes" id="UP001227230">
    <property type="component" value="Chromosome 18"/>
</dbReference>
<dbReference type="PANTHER" id="PTHR45670:SF1">
    <property type="entry name" value="E3 UBIQUITIN-PROTEIN LIGASE HECTD1"/>
    <property type="match status" value="1"/>
</dbReference>
<keyword evidence="5" id="KW-1185">Reference proteome</keyword>
<evidence type="ECO:0000313" key="5">
    <source>
        <dbReference type="Proteomes" id="UP001227230"/>
    </source>
</evidence>
<dbReference type="Gene3D" id="1.25.10.10">
    <property type="entry name" value="Leucine-rich Repeat Variant"/>
    <property type="match status" value="1"/>
</dbReference>
<dbReference type="InterPro" id="IPR011989">
    <property type="entry name" value="ARM-like"/>
</dbReference>
<dbReference type="PANTHER" id="PTHR45670">
    <property type="entry name" value="E3 UBIQUITIN-PROTEIN LIGASE TRIP12"/>
    <property type="match status" value="1"/>
</dbReference>
<reference evidence="4 5" key="1">
    <citation type="journal article" date="2023" name="Hortic Res">
        <title>The complete reference genome for grapevine (Vitis vinifera L.) genetics and breeding.</title>
        <authorList>
            <person name="Shi X."/>
            <person name="Cao S."/>
            <person name="Wang X."/>
            <person name="Huang S."/>
            <person name="Wang Y."/>
            <person name="Liu Z."/>
            <person name="Liu W."/>
            <person name="Leng X."/>
            <person name="Peng Y."/>
            <person name="Wang N."/>
            <person name="Wang Y."/>
            <person name="Ma Z."/>
            <person name="Xu X."/>
            <person name="Zhang F."/>
            <person name="Xue H."/>
            <person name="Zhong H."/>
            <person name="Wang Y."/>
            <person name="Zhang K."/>
            <person name="Velt A."/>
            <person name="Avia K."/>
            <person name="Holtgrawe D."/>
            <person name="Grimplet J."/>
            <person name="Matus J.T."/>
            <person name="Ware D."/>
            <person name="Wu X."/>
            <person name="Wang H."/>
            <person name="Liu C."/>
            <person name="Fang Y."/>
            <person name="Rustenholz C."/>
            <person name="Cheng Z."/>
            <person name="Xiao H."/>
            <person name="Zhou Y."/>
        </authorList>
    </citation>
    <scope>NUCLEOTIDE SEQUENCE [LARGE SCALE GENOMIC DNA]</scope>
    <source>
        <strain evidence="5">cv. Pinot noir / PN40024</strain>
        <tissue evidence="4">Leaf</tissue>
    </source>
</reference>
<keyword evidence="3" id="KW-0808">Transferase</keyword>
<gene>
    <name evidence="4" type="ORF">VitviT2T_028203</name>
</gene>
<evidence type="ECO:0000313" key="4">
    <source>
        <dbReference type="EMBL" id="WKA10639.1"/>
    </source>
</evidence>
<dbReference type="InterPro" id="IPR045322">
    <property type="entry name" value="HECTD1/TRIP12-like"/>
</dbReference>
<accession>A0ABY9DSB4</accession>
<comment type="catalytic activity">
    <reaction evidence="1">
        <text>S-ubiquitinyl-[E2 ubiquitin-conjugating enzyme]-L-cysteine + [acceptor protein]-L-lysine = [E2 ubiquitin-conjugating enzyme]-L-cysteine + N(6)-ubiquitinyl-[acceptor protein]-L-lysine.</text>
        <dbReference type="EC" id="2.3.2.26"/>
    </reaction>
</comment>
<evidence type="ECO:0000256" key="2">
    <source>
        <dbReference type="ARBA" id="ARBA00012485"/>
    </source>
</evidence>
<evidence type="ECO:0000256" key="3">
    <source>
        <dbReference type="ARBA" id="ARBA00022679"/>
    </source>
</evidence>
<dbReference type="InterPro" id="IPR016024">
    <property type="entry name" value="ARM-type_fold"/>
</dbReference>
<name>A0ABY9DSB4_VITVI</name>